<dbReference type="EMBL" id="JASFZW010000007">
    <property type="protein sequence ID" value="KAK2077285.1"/>
    <property type="molecule type" value="Genomic_DNA"/>
</dbReference>
<feature type="compositionally biased region" description="Low complexity" evidence="1">
    <location>
        <begin position="1295"/>
        <end position="1310"/>
    </location>
</feature>
<feature type="compositionally biased region" description="Basic and acidic residues" evidence="1">
    <location>
        <begin position="548"/>
        <end position="557"/>
    </location>
</feature>
<feature type="compositionally biased region" description="Low complexity" evidence="1">
    <location>
        <begin position="368"/>
        <end position="387"/>
    </location>
</feature>
<feature type="region of interest" description="Disordered" evidence="1">
    <location>
        <begin position="424"/>
        <end position="517"/>
    </location>
</feature>
<feature type="compositionally biased region" description="Acidic residues" evidence="1">
    <location>
        <begin position="573"/>
        <end position="587"/>
    </location>
</feature>
<organism evidence="2 3">
    <name type="scientific">Prototheca wickerhamii</name>
    <dbReference type="NCBI Taxonomy" id="3111"/>
    <lineage>
        <taxon>Eukaryota</taxon>
        <taxon>Viridiplantae</taxon>
        <taxon>Chlorophyta</taxon>
        <taxon>core chlorophytes</taxon>
        <taxon>Trebouxiophyceae</taxon>
        <taxon>Chlorellales</taxon>
        <taxon>Chlorellaceae</taxon>
        <taxon>Prototheca</taxon>
    </lineage>
</organism>
<comment type="caution">
    <text evidence="2">The sequence shown here is derived from an EMBL/GenBank/DDBJ whole genome shotgun (WGS) entry which is preliminary data.</text>
</comment>
<sequence>MNWEVEELARLRRTAHSLLVDASRRRDADLAHWNSVERPALKEQAAALKSSEAILLRNVRHLEKRLESHFSQKMVDAGGAAKSKVLTGFNPIQSRAGLDGAPLPLAALEAERDRLCALAKRLEVESAECRAEMVALTPGRREREAAVWETRLIALADTLRVVLAEVAAVEVELAGREAAEKLIEARKSAEASGAAALHRARADAVAARVAYNRARRRLHFPDQRGYNITFGGAGVYGATKDICISELRGSVRVELRPPERPGAPATFIMEGSAPRQAGSGGVCFGANHKSSRKKSGGSSGSSTAPSGAPSAASTPKPAPGKVTQPTGSAAPSPAKASSRSGEGMESKAVRGAQPKPTATGSLLDALNSAAGPSAGPSAAASSLPGPAIASNPPGLPFPAPIPLDRAGKPKKMALKFLARLGSKRDKYQAGPEGEEVLEIGKTPPKTGMRSLASKLLGRKSKSQKFKAESLAESSPMGSLAFGEMSVTDSIHDEEEEEGPPRLPGIEDEDLPISPLADLAAALRHGKGFLDRGGDGSLASGSESESDERDVSPPRAHEAGPAMGRGGWLRNVEMDEVEEEEDDDDEADGASREGDAGAPADVDGIFVRGRTSGFELVGEKGSKVPNLCIGQADVEANVFVRFSFEFTEKDGWQAGAQKPLFDVQHLKYSLVGNNRRLQAVLPRELGTYLLRAHAGVAVRASADCVGVPLATLDADLGFEVRGPSRGAKEAARQQRRLAAAREARRLLGLGLPQAQALGRLWREVLGAGGGLSALTETEVPAAVPPHASRHLSISALVAFVATHTQQPHVYDALCRTLTAGWAVLQRAEPSLGPFDVRAFLDGPLAEVRRKPARARVVVTALEAGLNLDALLAAMHDYTRRTLEELFVNGPLPNASDGDADGATPESIQAQFDLLRAWHAWVSREMSHFKAKFCGAAATLLGAANHRAFTLGVENGSYEGALRLRLPVRMDVDADGALSFECPLPSPEGKIGEFMDVFKSLTVPSHLRPPTAAVNWIPLSGEPEMDMAMREQVARGVGLIADVLGQLAQKMPIIDDGKASLYRGGSWGAADNARDDEPAATALSNPKTLLGSRLGRFIVNRLSVRVRLDERRIGQILKGMDASTMGDQFLPTAAGILGALGDVASVHFCPAVPSRASMGEGGTEAPSAYLLAAESSDISRLRTDVQSLGYQSGISPAGAVRLVHALGRASLISFKGVDENALDAYTSKMEGLYGLFSREGLDVSLCWNVKAAVEKGDVIIRIGGRADDAAVRETSPLVVVTDLDLVPLGKAMRGDPPAHSAAASTSAPRVPR</sequence>
<feature type="region of interest" description="Disordered" evidence="1">
    <location>
        <begin position="531"/>
        <end position="602"/>
    </location>
</feature>
<proteinExistence type="predicted"/>
<feature type="compositionally biased region" description="Low complexity" evidence="1">
    <location>
        <begin position="328"/>
        <end position="338"/>
    </location>
</feature>
<protein>
    <submittedName>
        <fullName evidence="2">Uncharacterized protein</fullName>
    </submittedName>
</protein>
<feature type="region of interest" description="Disordered" evidence="1">
    <location>
        <begin position="1291"/>
        <end position="1310"/>
    </location>
</feature>
<feature type="region of interest" description="Disordered" evidence="1">
    <location>
        <begin position="256"/>
        <end position="387"/>
    </location>
</feature>
<feature type="compositionally biased region" description="Low complexity" evidence="1">
    <location>
        <begin position="300"/>
        <end position="321"/>
    </location>
</feature>
<name>A0AAD9IIL0_PROWI</name>
<evidence type="ECO:0000256" key="1">
    <source>
        <dbReference type="SAM" id="MobiDB-lite"/>
    </source>
</evidence>
<dbReference type="Proteomes" id="UP001255856">
    <property type="component" value="Unassembled WGS sequence"/>
</dbReference>
<evidence type="ECO:0000313" key="3">
    <source>
        <dbReference type="Proteomes" id="UP001255856"/>
    </source>
</evidence>
<evidence type="ECO:0000313" key="2">
    <source>
        <dbReference type="EMBL" id="KAK2077285.1"/>
    </source>
</evidence>
<keyword evidence="3" id="KW-1185">Reference proteome</keyword>
<reference evidence="2" key="1">
    <citation type="submission" date="2021-01" db="EMBL/GenBank/DDBJ databases">
        <authorList>
            <person name="Eckstrom K.M.E."/>
        </authorList>
    </citation>
    <scope>NUCLEOTIDE SEQUENCE</scope>
    <source>
        <strain evidence="2">UVCC 0001</strain>
    </source>
</reference>
<accession>A0AAD9IIL0</accession>
<gene>
    <name evidence="2" type="ORF">QBZ16_004919</name>
</gene>